<sequence>MERLMFKGSLYQSLKDTLKVQSGTPDKTQKQRKARTRATINKLLKTETAHRDQTRLMGKAKELNREKKKKKKRKTSTPGKGEAGEKKRQK</sequence>
<protein>
    <submittedName>
        <fullName evidence="1">Uncharacterized protein</fullName>
    </submittedName>
</protein>
<accession>A0ACD0WSY3</accession>
<evidence type="ECO:0000313" key="2">
    <source>
        <dbReference type="Proteomes" id="UP000326582"/>
    </source>
</evidence>
<dbReference type="Proteomes" id="UP000326582">
    <property type="component" value="Chromosome 7"/>
</dbReference>
<reference evidence="2" key="1">
    <citation type="journal article" date="2019" name="MBio">
        <title>Comparative genomics for the elucidation of multidrug resistance (MDR) in Candida lusitaniae.</title>
        <authorList>
            <person name="Kannan A."/>
            <person name="Asner S.A."/>
            <person name="Trachsel E."/>
            <person name="Kelly S."/>
            <person name="Parker J."/>
            <person name="Sanglard D."/>
        </authorList>
    </citation>
    <scope>NUCLEOTIDE SEQUENCE [LARGE SCALE GENOMIC DNA]</scope>
    <source>
        <strain evidence="2">P1</strain>
    </source>
</reference>
<dbReference type="EMBL" id="CP038490">
    <property type="protein sequence ID" value="QFZ30263.1"/>
    <property type="molecule type" value="Genomic_DNA"/>
</dbReference>
<evidence type="ECO:0000313" key="1">
    <source>
        <dbReference type="EMBL" id="QFZ30263.1"/>
    </source>
</evidence>
<gene>
    <name evidence="1" type="ORF">EJF14_70341</name>
</gene>
<proteinExistence type="predicted"/>
<organism evidence="1 2">
    <name type="scientific">Clavispora lusitaniae</name>
    <name type="common">Candida lusitaniae</name>
    <dbReference type="NCBI Taxonomy" id="36911"/>
    <lineage>
        <taxon>Eukaryota</taxon>
        <taxon>Fungi</taxon>
        <taxon>Dikarya</taxon>
        <taxon>Ascomycota</taxon>
        <taxon>Saccharomycotina</taxon>
        <taxon>Pichiomycetes</taxon>
        <taxon>Metschnikowiaceae</taxon>
        <taxon>Clavispora</taxon>
    </lineage>
</organism>
<name>A0ACD0WSY3_CLALS</name>
<keyword evidence="2" id="KW-1185">Reference proteome</keyword>